<protein>
    <submittedName>
        <fullName evidence="2">Uncharacterized protein</fullName>
    </submittedName>
</protein>
<dbReference type="Proteomes" id="UP000053268">
    <property type="component" value="Unassembled WGS sequence"/>
</dbReference>
<sequence length="39" mass="4225">MLRKALGRRMSSSGQIRAGGDRENVEVLDTKVCAVPAHD</sequence>
<dbReference type="EMBL" id="KQ459592">
    <property type="protein sequence ID" value="KPI96889.1"/>
    <property type="molecule type" value="Genomic_DNA"/>
</dbReference>
<proteinExistence type="predicted"/>
<feature type="region of interest" description="Disordered" evidence="1">
    <location>
        <begin position="1"/>
        <end position="22"/>
    </location>
</feature>
<evidence type="ECO:0000256" key="1">
    <source>
        <dbReference type="SAM" id="MobiDB-lite"/>
    </source>
</evidence>
<dbReference type="AlphaFoldDB" id="A0A194PVV2"/>
<evidence type="ECO:0000313" key="2">
    <source>
        <dbReference type="EMBL" id="KPI96889.1"/>
    </source>
</evidence>
<name>A0A194PVV2_PAPXU</name>
<evidence type="ECO:0000313" key="3">
    <source>
        <dbReference type="Proteomes" id="UP000053268"/>
    </source>
</evidence>
<organism evidence="2 3">
    <name type="scientific">Papilio xuthus</name>
    <name type="common">Asian swallowtail butterfly</name>
    <dbReference type="NCBI Taxonomy" id="66420"/>
    <lineage>
        <taxon>Eukaryota</taxon>
        <taxon>Metazoa</taxon>
        <taxon>Ecdysozoa</taxon>
        <taxon>Arthropoda</taxon>
        <taxon>Hexapoda</taxon>
        <taxon>Insecta</taxon>
        <taxon>Pterygota</taxon>
        <taxon>Neoptera</taxon>
        <taxon>Endopterygota</taxon>
        <taxon>Lepidoptera</taxon>
        <taxon>Glossata</taxon>
        <taxon>Ditrysia</taxon>
        <taxon>Papilionoidea</taxon>
        <taxon>Papilionidae</taxon>
        <taxon>Papilioninae</taxon>
        <taxon>Papilio</taxon>
    </lineage>
</organism>
<accession>A0A194PVV2</accession>
<keyword evidence="3" id="KW-1185">Reference proteome</keyword>
<reference evidence="2 3" key="1">
    <citation type="journal article" date="2015" name="Nat. Commun.">
        <title>Outbred genome sequencing and CRISPR/Cas9 gene editing in butterflies.</title>
        <authorList>
            <person name="Li X."/>
            <person name="Fan D."/>
            <person name="Zhang W."/>
            <person name="Liu G."/>
            <person name="Zhang L."/>
            <person name="Zhao L."/>
            <person name="Fang X."/>
            <person name="Chen L."/>
            <person name="Dong Y."/>
            <person name="Chen Y."/>
            <person name="Ding Y."/>
            <person name="Zhao R."/>
            <person name="Feng M."/>
            <person name="Zhu Y."/>
            <person name="Feng Y."/>
            <person name="Jiang X."/>
            <person name="Zhu D."/>
            <person name="Xiang H."/>
            <person name="Feng X."/>
            <person name="Li S."/>
            <person name="Wang J."/>
            <person name="Zhang G."/>
            <person name="Kronforst M.R."/>
            <person name="Wang W."/>
        </authorList>
    </citation>
    <scope>NUCLEOTIDE SEQUENCE [LARGE SCALE GENOMIC DNA]</scope>
    <source>
        <strain evidence="2">Ya'a_city_454_Px</strain>
        <tissue evidence="2">Whole body</tissue>
    </source>
</reference>
<gene>
    <name evidence="2" type="ORF">RR46_05014</name>
</gene>